<dbReference type="InterPro" id="IPR035965">
    <property type="entry name" value="PAS-like_dom_sf"/>
</dbReference>
<dbReference type="InterPro" id="IPR000014">
    <property type="entry name" value="PAS"/>
</dbReference>
<dbReference type="EMBL" id="CP000909">
    <property type="protein sequence ID" value="ABY36465.1"/>
    <property type="molecule type" value="Genomic_DNA"/>
</dbReference>
<dbReference type="Pfam" id="PF08448">
    <property type="entry name" value="PAS_4"/>
    <property type="match status" value="1"/>
</dbReference>
<dbReference type="InterPro" id="IPR000700">
    <property type="entry name" value="PAS-assoc_C"/>
</dbReference>
<dbReference type="Pfam" id="PF00563">
    <property type="entry name" value="EAL"/>
    <property type="match status" value="1"/>
</dbReference>
<dbReference type="RefSeq" id="WP_012259118.1">
    <property type="nucleotide sequence ID" value="NC_010175.1"/>
</dbReference>
<feature type="domain" description="PAC" evidence="2">
    <location>
        <begin position="76"/>
        <end position="126"/>
    </location>
</feature>
<name>A9WJ06_CHLAA</name>
<dbReference type="EnsemblBacteria" id="ABY36465">
    <property type="protein sequence ID" value="ABY36465"/>
    <property type="gene ID" value="Caur_3277"/>
</dbReference>
<dbReference type="FunCoup" id="A9WJ06">
    <property type="interactions" value="229"/>
</dbReference>
<dbReference type="PANTHER" id="PTHR44757:SF2">
    <property type="entry name" value="BIOFILM ARCHITECTURE MAINTENANCE PROTEIN MBAA"/>
    <property type="match status" value="1"/>
</dbReference>
<accession>A9WJ06</accession>
<dbReference type="InterPro" id="IPR052155">
    <property type="entry name" value="Biofilm_reg_signaling"/>
</dbReference>
<dbReference type="InterPro" id="IPR012226">
    <property type="entry name" value="Diguanyl_cyclase/Pdiesterase"/>
</dbReference>
<dbReference type="KEGG" id="cau:Caur_3277"/>
<dbReference type="GO" id="GO:0006355">
    <property type="term" value="P:regulation of DNA-templated transcription"/>
    <property type="evidence" value="ECO:0007669"/>
    <property type="project" value="InterPro"/>
</dbReference>
<dbReference type="PIRSF" id="PIRSF005925">
    <property type="entry name" value="Dos"/>
    <property type="match status" value="1"/>
</dbReference>
<dbReference type="Gene3D" id="3.30.450.20">
    <property type="entry name" value="PAS domain"/>
    <property type="match status" value="3"/>
</dbReference>
<dbReference type="PANTHER" id="PTHR44757">
    <property type="entry name" value="DIGUANYLATE CYCLASE DGCP"/>
    <property type="match status" value="1"/>
</dbReference>
<dbReference type="eggNOG" id="COG3852">
    <property type="taxonomic scope" value="Bacteria"/>
</dbReference>
<dbReference type="STRING" id="324602.Caur_3277"/>
<dbReference type="InterPro" id="IPR013656">
    <property type="entry name" value="PAS_4"/>
</dbReference>
<dbReference type="eggNOG" id="COG5001">
    <property type="taxonomic scope" value="Bacteria"/>
</dbReference>
<dbReference type="CDD" id="cd01948">
    <property type="entry name" value="EAL"/>
    <property type="match status" value="1"/>
</dbReference>
<dbReference type="InterPro" id="IPR029787">
    <property type="entry name" value="Nucleotide_cyclase"/>
</dbReference>
<dbReference type="InterPro" id="IPR043128">
    <property type="entry name" value="Rev_trsase/Diguanyl_cyclase"/>
</dbReference>
<dbReference type="SUPFAM" id="SSF141868">
    <property type="entry name" value="EAL domain-like"/>
    <property type="match status" value="1"/>
</dbReference>
<dbReference type="Proteomes" id="UP000002008">
    <property type="component" value="Chromosome"/>
</dbReference>
<dbReference type="FunFam" id="3.20.20.450:FF:000001">
    <property type="entry name" value="Cyclic di-GMP phosphodiesterase yahA"/>
    <property type="match status" value="1"/>
</dbReference>
<dbReference type="PROSITE" id="PS50883">
    <property type="entry name" value="EAL"/>
    <property type="match status" value="1"/>
</dbReference>
<dbReference type="PROSITE" id="PS50113">
    <property type="entry name" value="PAC"/>
    <property type="match status" value="1"/>
</dbReference>
<feature type="domain" description="GGDEF" evidence="4">
    <location>
        <begin position="445"/>
        <end position="578"/>
    </location>
</feature>
<dbReference type="CDD" id="cd01949">
    <property type="entry name" value="GGDEF"/>
    <property type="match status" value="1"/>
</dbReference>
<evidence type="ECO:0000259" key="4">
    <source>
        <dbReference type="PROSITE" id="PS50887"/>
    </source>
</evidence>
<evidence type="ECO:0000259" key="1">
    <source>
        <dbReference type="PROSITE" id="PS50112"/>
    </source>
</evidence>
<evidence type="ECO:0000259" key="3">
    <source>
        <dbReference type="PROSITE" id="PS50883"/>
    </source>
</evidence>
<dbReference type="InterPro" id="IPR013767">
    <property type="entry name" value="PAS_fold"/>
</dbReference>
<dbReference type="HOGENOM" id="CLU_000445_70_20_0"/>
<protein>
    <submittedName>
        <fullName evidence="5">Diguanylate cyclase</fullName>
    </submittedName>
</protein>
<dbReference type="NCBIfam" id="TIGR00254">
    <property type="entry name" value="GGDEF"/>
    <property type="match status" value="1"/>
</dbReference>
<dbReference type="InterPro" id="IPR001633">
    <property type="entry name" value="EAL_dom"/>
</dbReference>
<keyword evidence="6" id="KW-1185">Reference proteome</keyword>
<evidence type="ECO:0000313" key="5">
    <source>
        <dbReference type="EMBL" id="ABY36465.1"/>
    </source>
</evidence>
<dbReference type="PROSITE" id="PS50112">
    <property type="entry name" value="PAS"/>
    <property type="match status" value="1"/>
</dbReference>
<gene>
    <name evidence="5" type="ordered locus">Caur_3277</name>
</gene>
<dbReference type="Gene3D" id="3.30.70.270">
    <property type="match status" value="1"/>
</dbReference>
<evidence type="ECO:0000259" key="2">
    <source>
        <dbReference type="PROSITE" id="PS50113"/>
    </source>
</evidence>
<dbReference type="NCBIfam" id="TIGR00229">
    <property type="entry name" value="sensory_box"/>
    <property type="match status" value="1"/>
</dbReference>
<dbReference type="AlphaFoldDB" id="A9WJ06"/>
<dbReference type="Pfam" id="PF00989">
    <property type="entry name" value="PAS"/>
    <property type="match status" value="1"/>
</dbReference>
<dbReference type="SMART" id="SM00267">
    <property type="entry name" value="GGDEF"/>
    <property type="match status" value="1"/>
</dbReference>
<feature type="domain" description="PAS" evidence="1">
    <location>
        <begin position="21"/>
        <end position="65"/>
    </location>
</feature>
<dbReference type="InterPro" id="IPR000160">
    <property type="entry name" value="GGDEF_dom"/>
</dbReference>
<dbReference type="CDD" id="cd00130">
    <property type="entry name" value="PAS"/>
    <property type="match status" value="1"/>
</dbReference>
<sequence>MRQDHSERNPQSADLESSNLDRQALYAILANNINALLILDLGGVVLFANEAAQRLFGRQSAQLTGSPFGFPLQPGLTVDAEIVRPDNSVVIVDLRVEPIEWQGTPAMLAVLHDITDRKQAEQQLIETQQLLHSALDALPTAIAILNQYGQVLAANVRWLQLGPLLGVETVDCAVGASFLAACHLGGKTAGVIAQAIERLLHGDVTRYEDEFAVGKEARRWLEIRVVRFGSGERVRAVVVLDDISARRKAEQIALARRRVLELIARQYDLRTITRELLHLIGEQVPDLIYAACVVRSSNLFVSYSTSLPEEAIKHLDAWAGEVLASELRPQQRMLSLRVDPSRWPVVDYILQAYAVSETWMMALRTNRDVDSWLLVCRQQNNPLTAEEQLLIEQFEQLSLIALEQHATLHKLAYQAHHDALTGLPNRLLFEDRLQQAIEHARRANTMVAVLFIDLDRFKHVNDTLGHTTGDMLLIQVARRFEACIRATDTIARHGGDEFLLVLSDITSPQQVTHVVRRLHEALDQPFFVNGHEIFVSASIGASLYPIDGTDVIALQRAADVAMYRAKQLLHNSFQFFDAAITDVSIERLQIENLLRRAIERHELLLYYQPKVDRTGQLVGLEALLRWQHPELGMVSPARFIPIAEETGLIVPIGRWVLREVARQVTQWWRDGLKVVPVAVNVSVIQFTQADFAQTVADTVAQTALPFSWLELELTESMLMGQIDDLRRQLGELRQLGVTLAIDDFGTGYSSLSYLHRLPINVLKIDRSFVARLDQDDAGVERSLITTIITLGHHLGVQIVAEGVETAGQRQILFDAGCDVFQGYHISRPLPAGVVRGWLEQNAGTG</sequence>
<dbReference type="PROSITE" id="PS50887">
    <property type="entry name" value="GGDEF"/>
    <property type="match status" value="1"/>
</dbReference>
<dbReference type="SMART" id="SM00086">
    <property type="entry name" value="PAC"/>
    <property type="match status" value="2"/>
</dbReference>
<dbReference type="InterPro" id="IPR001610">
    <property type="entry name" value="PAC"/>
</dbReference>
<evidence type="ECO:0000313" key="6">
    <source>
        <dbReference type="Proteomes" id="UP000002008"/>
    </source>
</evidence>
<dbReference type="FunFam" id="3.30.70.270:FF:000001">
    <property type="entry name" value="Diguanylate cyclase domain protein"/>
    <property type="match status" value="1"/>
</dbReference>
<dbReference type="InterPro" id="IPR035919">
    <property type="entry name" value="EAL_sf"/>
</dbReference>
<feature type="domain" description="EAL" evidence="3">
    <location>
        <begin position="587"/>
        <end position="842"/>
    </location>
</feature>
<dbReference type="SUPFAM" id="SSF55785">
    <property type="entry name" value="PYP-like sensor domain (PAS domain)"/>
    <property type="match status" value="2"/>
</dbReference>
<dbReference type="Gene3D" id="3.20.20.450">
    <property type="entry name" value="EAL domain"/>
    <property type="match status" value="1"/>
</dbReference>
<dbReference type="SMART" id="SM00052">
    <property type="entry name" value="EAL"/>
    <property type="match status" value="1"/>
</dbReference>
<proteinExistence type="predicted"/>
<reference evidence="6" key="1">
    <citation type="journal article" date="2011" name="BMC Genomics">
        <title>Complete genome sequence of the filamentous anoxygenic phototrophic bacterium Chloroflexus aurantiacus.</title>
        <authorList>
            <person name="Tang K.H."/>
            <person name="Barry K."/>
            <person name="Chertkov O."/>
            <person name="Dalin E."/>
            <person name="Han C.S."/>
            <person name="Hauser L.J."/>
            <person name="Honchak B.M."/>
            <person name="Karbach L.E."/>
            <person name="Land M.L."/>
            <person name="Lapidus A."/>
            <person name="Larimer F.W."/>
            <person name="Mikhailova N."/>
            <person name="Pitluck S."/>
            <person name="Pierson B.K."/>
            <person name="Blankenship R.E."/>
        </authorList>
    </citation>
    <scope>NUCLEOTIDE SEQUENCE [LARGE SCALE GENOMIC DNA]</scope>
    <source>
        <strain evidence="6">ATCC 29366 / DSM 635 / J-10-fl</strain>
    </source>
</reference>
<dbReference type="InParanoid" id="A9WJ06"/>
<dbReference type="PATRIC" id="fig|324602.8.peg.3697"/>
<dbReference type="Pfam" id="PF00990">
    <property type="entry name" value="GGDEF"/>
    <property type="match status" value="1"/>
</dbReference>
<dbReference type="SUPFAM" id="SSF55073">
    <property type="entry name" value="Nucleotide cyclase"/>
    <property type="match status" value="1"/>
</dbReference>
<organism evidence="5 6">
    <name type="scientific">Chloroflexus aurantiacus (strain ATCC 29366 / DSM 635 / J-10-fl)</name>
    <dbReference type="NCBI Taxonomy" id="324602"/>
    <lineage>
        <taxon>Bacteria</taxon>
        <taxon>Bacillati</taxon>
        <taxon>Chloroflexota</taxon>
        <taxon>Chloroflexia</taxon>
        <taxon>Chloroflexales</taxon>
        <taxon>Chloroflexineae</taxon>
        <taxon>Chloroflexaceae</taxon>
        <taxon>Chloroflexus</taxon>
    </lineage>
</organism>